<dbReference type="CDD" id="cd00130">
    <property type="entry name" value="PAS"/>
    <property type="match status" value="2"/>
</dbReference>
<feature type="domain" description="PAC" evidence="7">
    <location>
        <begin position="467"/>
        <end position="515"/>
    </location>
</feature>
<keyword evidence="8" id="KW-0723">Serine/threonine-protein kinase</keyword>
<dbReference type="KEGG" id="ftj:FTUN_8727"/>
<evidence type="ECO:0000256" key="2">
    <source>
        <dbReference type="ARBA" id="ARBA00022741"/>
    </source>
</evidence>
<dbReference type="SMART" id="SM00091">
    <property type="entry name" value="PAS"/>
    <property type="match status" value="2"/>
</dbReference>
<dbReference type="InterPro" id="IPR000719">
    <property type="entry name" value="Prot_kinase_dom"/>
</dbReference>
<evidence type="ECO:0000259" key="7">
    <source>
        <dbReference type="PROSITE" id="PS50113"/>
    </source>
</evidence>
<dbReference type="InterPro" id="IPR001610">
    <property type="entry name" value="PAC"/>
</dbReference>
<dbReference type="InterPro" id="IPR035965">
    <property type="entry name" value="PAS-like_dom_sf"/>
</dbReference>
<evidence type="ECO:0000313" key="9">
    <source>
        <dbReference type="Proteomes" id="UP000503447"/>
    </source>
</evidence>
<dbReference type="PROSITE" id="PS50011">
    <property type="entry name" value="PROTEIN_KINASE_DOM"/>
    <property type="match status" value="1"/>
</dbReference>
<sequence>MNPPSSIETLHSAPARYVDEVCDRFETACREGLWPRIEDYLARCPDEARGALLHELIQLDEYYRREDYRNRFPELAPPAPGAGPSGTRAGFVARDRYELVAFHAQGGMGRVSVFYDREMRRRVALKELHPERATCPDALRRFLLEAQITGRLEHPSIVPVYELVQPATGEPPFYTMRFVNGRTLTEATGAYHEKRRTGAAVAVELLALLNAFVSVCQTVAYAHAQGVVHRDLKGSNVVLGDFGEVIVLDWGLAKLMSTDDTPATPPEPAGTETHEHTLQGVVKGTPGYLSPEAAAGRIDLIGPRTDVYGLGAILYEVLAGRAPFVGTTVRDVLSQVECGGPVRPTALVPDVPADLETACLRALSKNPDDRPATAGELAAQVQRWLAESADRNRARLERERFFNLSLDLLCTIGPDEYFHQLNPAWETALGRTRDELVARPFREFVHPDDLGATRAEVGAVATGATRAAFENRFRHRDGSYRWVSWTASLIPGEQLVYAVGRDVTERKNAEVALRRSQARFELAVRGSGDGLWDWDRETGESYYSPRWKSMIGYEDHEIAHDLAEWEVRLHPDDRDRALAALRSCTEGGETAYEVEYRFRHKDGSYRWILDRGVAVRGAAGVTRMAGSHTDITERKRLEQELREGEVRHRAALAEMAAELAQCRGEGT</sequence>
<feature type="domain" description="PAC" evidence="7">
    <location>
        <begin position="592"/>
        <end position="643"/>
    </location>
</feature>
<evidence type="ECO:0000313" key="8">
    <source>
        <dbReference type="EMBL" id="QJX01088.1"/>
    </source>
</evidence>
<dbReference type="InterPro" id="IPR008271">
    <property type="entry name" value="Ser/Thr_kinase_AS"/>
</dbReference>
<dbReference type="InterPro" id="IPR013655">
    <property type="entry name" value="PAS_fold_3"/>
</dbReference>
<dbReference type="GO" id="GO:0005524">
    <property type="term" value="F:ATP binding"/>
    <property type="evidence" value="ECO:0007669"/>
    <property type="project" value="UniProtKB-KW"/>
</dbReference>
<feature type="domain" description="PAS" evidence="6">
    <location>
        <begin position="516"/>
        <end position="588"/>
    </location>
</feature>
<dbReference type="SUPFAM" id="SSF55785">
    <property type="entry name" value="PYP-like sensor domain (PAS domain)"/>
    <property type="match status" value="2"/>
</dbReference>
<organism evidence="8 9">
    <name type="scientific">Frigoriglobus tundricola</name>
    <dbReference type="NCBI Taxonomy" id="2774151"/>
    <lineage>
        <taxon>Bacteria</taxon>
        <taxon>Pseudomonadati</taxon>
        <taxon>Planctomycetota</taxon>
        <taxon>Planctomycetia</taxon>
        <taxon>Gemmatales</taxon>
        <taxon>Gemmataceae</taxon>
        <taxon>Frigoriglobus</taxon>
    </lineage>
</organism>
<keyword evidence="1" id="KW-0808">Transferase</keyword>
<protein>
    <submittedName>
        <fullName evidence="8">Serine/threonine protein kinase PrkC, regulator of stationary phase</fullName>
    </submittedName>
</protein>
<dbReference type="PROSITE" id="PS00108">
    <property type="entry name" value="PROTEIN_KINASE_ST"/>
    <property type="match status" value="1"/>
</dbReference>
<dbReference type="PROSITE" id="PS50113">
    <property type="entry name" value="PAC"/>
    <property type="match status" value="2"/>
</dbReference>
<dbReference type="GO" id="GO:0004674">
    <property type="term" value="F:protein serine/threonine kinase activity"/>
    <property type="evidence" value="ECO:0007669"/>
    <property type="project" value="UniProtKB-KW"/>
</dbReference>
<gene>
    <name evidence="8" type="ORF">FTUN_8727</name>
</gene>
<keyword evidence="9" id="KW-1185">Reference proteome</keyword>
<dbReference type="SUPFAM" id="SSF56112">
    <property type="entry name" value="Protein kinase-like (PK-like)"/>
    <property type="match status" value="1"/>
</dbReference>
<evidence type="ECO:0000256" key="1">
    <source>
        <dbReference type="ARBA" id="ARBA00022679"/>
    </source>
</evidence>
<dbReference type="Gene3D" id="3.30.200.20">
    <property type="entry name" value="Phosphorylase Kinase, domain 1"/>
    <property type="match status" value="1"/>
</dbReference>
<evidence type="ECO:0000259" key="6">
    <source>
        <dbReference type="PROSITE" id="PS50112"/>
    </source>
</evidence>
<dbReference type="AlphaFoldDB" id="A0A6M5Z3W6"/>
<dbReference type="Pfam" id="PF08447">
    <property type="entry name" value="PAS_3"/>
    <property type="match status" value="2"/>
</dbReference>
<feature type="domain" description="Protein kinase" evidence="5">
    <location>
        <begin position="97"/>
        <end position="385"/>
    </location>
</feature>
<dbReference type="InterPro" id="IPR000014">
    <property type="entry name" value="PAS"/>
</dbReference>
<dbReference type="RefSeq" id="WP_171475708.1">
    <property type="nucleotide sequence ID" value="NZ_CP053452.2"/>
</dbReference>
<dbReference type="SMART" id="SM00086">
    <property type="entry name" value="PAC"/>
    <property type="match status" value="2"/>
</dbReference>
<dbReference type="PANTHER" id="PTHR43289">
    <property type="entry name" value="MITOGEN-ACTIVATED PROTEIN KINASE KINASE KINASE 20-RELATED"/>
    <property type="match status" value="1"/>
</dbReference>
<evidence type="ECO:0000256" key="4">
    <source>
        <dbReference type="ARBA" id="ARBA00022840"/>
    </source>
</evidence>
<keyword evidence="4" id="KW-0067">ATP-binding</keyword>
<dbReference type="EMBL" id="CP053452">
    <property type="protein sequence ID" value="QJX01088.1"/>
    <property type="molecule type" value="Genomic_DNA"/>
</dbReference>
<evidence type="ECO:0000256" key="3">
    <source>
        <dbReference type="ARBA" id="ARBA00022777"/>
    </source>
</evidence>
<dbReference type="Proteomes" id="UP000503447">
    <property type="component" value="Chromosome"/>
</dbReference>
<dbReference type="CDD" id="cd14014">
    <property type="entry name" value="STKc_PknB_like"/>
    <property type="match status" value="1"/>
</dbReference>
<reference evidence="9" key="1">
    <citation type="submission" date="2020-05" db="EMBL/GenBank/DDBJ databases">
        <title>Frigoriglobus tundricola gen. nov., sp. nov., a psychrotolerant cellulolytic planctomycete of the family Gemmataceae with two divergent copies of 16S rRNA gene.</title>
        <authorList>
            <person name="Kulichevskaya I.S."/>
            <person name="Ivanova A.A."/>
            <person name="Naumoff D.G."/>
            <person name="Beletsky A.V."/>
            <person name="Rijpstra W.I.C."/>
            <person name="Sinninghe Damste J.S."/>
            <person name="Mardanov A.V."/>
            <person name="Ravin N.V."/>
            <person name="Dedysh S.N."/>
        </authorList>
    </citation>
    <scope>NUCLEOTIDE SEQUENCE [LARGE SCALE GENOMIC DNA]</scope>
    <source>
        <strain evidence="9">PL17</strain>
    </source>
</reference>
<keyword evidence="3 8" id="KW-0418">Kinase</keyword>
<dbReference type="GO" id="GO:0009882">
    <property type="term" value="F:blue light photoreceptor activity"/>
    <property type="evidence" value="ECO:0007669"/>
    <property type="project" value="UniProtKB-ARBA"/>
</dbReference>
<proteinExistence type="predicted"/>
<keyword evidence="2" id="KW-0547">Nucleotide-binding</keyword>
<dbReference type="Gene3D" id="1.10.510.10">
    <property type="entry name" value="Transferase(Phosphotransferase) domain 1"/>
    <property type="match status" value="1"/>
</dbReference>
<dbReference type="Gene3D" id="3.30.450.20">
    <property type="entry name" value="PAS domain"/>
    <property type="match status" value="2"/>
</dbReference>
<dbReference type="Pfam" id="PF00069">
    <property type="entry name" value="Pkinase"/>
    <property type="match status" value="1"/>
</dbReference>
<name>A0A6M5Z3W6_9BACT</name>
<dbReference type="NCBIfam" id="TIGR00229">
    <property type="entry name" value="sensory_box"/>
    <property type="match status" value="2"/>
</dbReference>
<dbReference type="InterPro" id="IPR000700">
    <property type="entry name" value="PAS-assoc_C"/>
</dbReference>
<accession>A0A6M5Z3W6</accession>
<feature type="domain" description="PAS" evidence="6">
    <location>
        <begin position="422"/>
        <end position="464"/>
    </location>
</feature>
<dbReference type="InterPro" id="IPR011009">
    <property type="entry name" value="Kinase-like_dom_sf"/>
</dbReference>
<dbReference type="SMART" id="SM00220">
    <property type="entry name" value="S_TKc"/>
    <property type="match status" value="1"/>
</dbReference>
<dbReference type="PROSITE" id="PS50112">
    <property type="entry name" value="PAS"/>
    <property type="match status" value="2"/>
</dbReference>
<evidence type="ECO:0000259" key="5">
    <source>
        <dbReference type="PROSITE" id="PS50011"/>
    </source>
</evidence>
<dbReference type="PANTHER" id="PTHR43289:SF6">
    <property type="entry name" value="SERINE_THREONINE-PROTEIN KINASE NEKL-3"/>
    <property type="match status" value="1"/>
</dbReference>